<dbReference type="Pfam" id="PF00535">
    <property type="entry name" value="Glycos_transf_2"/>
    <property type="match status" value="1"/>
</dbReference>
<dbReference type="GO" id="GO:0016757">
    <property type="term" value="F:glycosyltransferase activity"/>
    <property type="evidence" value="ECO:0007669"/>
    <property type="project" value="UniProtKB-KW"/>
</dbReference>
<dbReference type="Proteomes" id="UP001595555">
    <property type="component" value="Unassembled WGS sequence"/>
</dbReference>
<evidence type="ECO:0000313" key="3">
    <source>
        <dbReference type="EMBL" id="MFC3114980.1"/>
    </source>
</evidence>
<dbReference type="InterPro" id="IPR029044">
    <property type="entry name" value="Nucleotide-diphossugar_trans"/>
</dbReference>
<accession>A0ABV7FEC1</accession>
<evidence type="ECO:0000313" key="4">
    <source>
        <dbReference type="Proteomes" id="UP001595555"/>
    </source>
</evidence>
<protein>
    <submittedName>
        <fullName evidence="3">Glycosyltransferase</fullName>
        <ecNumber evidence="3">2.4.-.-</ecNumber>
    </submittedName>
</protein>
<evidence type="ECO:0000256" key="1">
    <source>
        <dbReference type="SAM" id="Coils"/>
    </source>
</evidence>
<organism evidence="3 4">
    <name type="scientific">Cellvibrio fontiphilus</name>
    <dbReference type="NCBI Taxonomy" id="1815559"/>
    <lineage>
        <taxon>Bacteria</taxon>
        <taxon>Pseudomonadati</taxon>
        <taxon>Pseudomonadota</taxon>
        <taxon>Gammaproteobacteria</taxon>
        <taxon>Cellvibrionales</taxon>
        <taxon>Cellvibrionaceae</taxon>
        <taxon>Cellvibrio</taxon>
    </lineage>
</organism>
<evidence type="ECO:0000259" key="2">
    <source>
        <dbReference type="Pfam" id="PF00535"/>
    </source>
</evidence>
<reference evidence="4" key="1">
    <citation type="journal article" date="2019" name="Int. J. Syst. Evol. Microbiol.">
        <title>The Global Catalogue of Microorganisms (GCM) 10K type strain sequencing project: providing services to taxonomists for standard genome sequencing and annotation.</title>
        <authorList>
            <consortium name="The Broad Institute Genomics Platform"/>
            <consortium name="The Broad Institute Genome Sequencing Center for Infectious Disease"/>
            <person name="Wu L."/>
            <person name="Ma J."/>
        </authorList>
    </citation>
    <scope>NUCLEOTIDE SEQUENCE [LARGE SCALE GENOMIC DNA]</scope>
    <source>
        <strain evidence="4">KCTC 52237</strain>
    </source>
</reference>
<dbReference type="CDD" id="cd04186">
    <property type="entry name" value="GT_2_like_c"/>
    <property type="match status" value="1"/>
</dbReference>
<gene>
    <name evidence="3" type="ORF">ACFODX_05360</name>
</gene>
<dbReference type="Gene3D" id="3.40.50.300">
    <property type="entry name" value="P-loop containing nucleotide triphosphate hydrolases"/>
    <property type="match status" value="1"/>
</dbReference>
<dbReference type="CDD" id="cd03801">
    <property type="entry name" value="GT4_PimA-like"/>
    <property type="match status" value="1"/>
</dbReference>
<feature type="domain" description="Glycosyltransferase 2-like" evidence="2">
    <location>
        <begin position="546"/>
        <end position="673"/>
    </location>
</feature>
<dbReference type="Gene3D" id="3.90.550.10">
    <property type="entry name" value="Spore Coat Polysaccharide Biosynthesis Protein SpsA, Chain A"/>
    <property type="match status" value="1"/>
</dbReference>
<dbReference type="SUPFAM" id="SSF53448">
    <property type="entry name" value="Nucleotide-diphospho-sugar transferases"/>
    <property type="match status" value="1"/>
</dbReference>
<dbReference type="RefSeq" id="WP_378116810.1">
    <property type="nucleotide sequence ID" value="NZ_JBHRTF010000002.1"/>
</dbReference>
<dbReference type="SUPFAM" id="SSF53756">
    <property type="entry name" value="UDP-Glycosyltransferase/glycogen phosphorylase"/>
    <property type="match status" value="1"/>
</dbReference>
<dbReference type="Pfam" id="PF13692">
    <property type="entry name" value="Glyco_trans_1_4"/>
    <property type="match status" value="1"/>
</dbReference>
<keyword evidence="3" id="KW-0328">Glycosyltransferase</keyword>
<comment type="caution">
    <text evidence="3">The sequence shown here is derived from an EMBL/GenBank/DDBJ whole genome shotgun (WGS) entry which is preliminary data.</text>
</comment>
<keyword evidence="3" id="KW-0808">Transferase</keyword>
<dbReference type="InterPro" id="IPR001173">
    <property type="entry name" value="Glyco_trans_2-like"/>
</dbReference>
<dbReference type="InterPro" id="IPR027417">
    <property type="entry name" value="P-loop_NTPase"/>
</dbReference>
<name>A0ABV7FEC1_9GAMM</name>
<dbReference type="SUPFAM" id="SSF52540">
    <property type="entry name" value="P-loop containing nucleoside triphosphate hydrolases"/>
    <property type="match status" value="1"/>
</dbReference>
<proteinExistence type="predicted"/>
<feature type="coiled-coil region" evidence="1">
    <location>
        <begin position="308"/>
        <end position="342"/>
    </location>
</feature>
<dbReference type="PANTHER" id="PTHR43179">
    <property type="entry name" value="RHAMNOSYLTRANSFERASE WBBL"/>
    <property type="match status" value="1"/>
</dbReference>
<keyword evidence="4" id="KW-1185">Reference proteome</keyword>
<sequence length="1175" mass="132191">MHRSGTSAVMKALSCVGYALGDKLMPARADNPKGFFEDSDIVELNNQMLAHIGQHWFSLSQVSSENVSVLERAGFVDRALGLLQQKLQQHAQLAIKDPRITKLILLWQRVFARLDCPVSFVFSLRNPLSVAQSLYQRNQMPLKKGCWLWLSHNMAAAEVLREQPISIIDYDFLMDDPVSCVSGLATELNAPLDGEMLAAFAADFIDPELRHASYDERSLTDHAKCPMPVGSAYALFKNARTGTEGRLQLCDFLSAQRALLVTEFAEIDAIEAAAMRATDIESVKQLLDERTHWAKDLEQQLGERTRWAKDLEQQLDERTRWAKDLEQQLDEHTHWARDLEQQLDERTHWARDLEQQLDERTQWAQTLDRELVSSKADAVRLLELNATLEQNLQQQIAITAQSQQELSRQQQLSHYLQNQLDELRSNYQQVIQSRSWKLTKPLRAMGRLLRGETAFLVPYLKPRAQRLGRLVYQRLPVPLVVKHKLASFAYRLAGPLFEGVVHYEMWRRSGKPDLPAVAASGVIAQENIQQALTELVLPCAEAPLVSVIIPSYGNLPVTLTCLLSIARNLPSVDIEVLVVEDHSSDHDIHLLQQVKGLRYEVNPVNLGFLRSCNRAVSLARGTYVYLLNNDTEVTPGWLDSLLDVFQRYPDCGLVGSKLVYPDGRLQEAGGILWRDGSAWNYGRLQDPSLPQFNYLREADYCSGASLLIEKAFFTQLGLFDERYVPAYYEDTDLAFMVRAAGKKVYYQPASTIIHYEGVSNGTDTGAGIKAYQVTNQQKFFSKWQANLADHYPNAERVFTAKDRAWEKPCVLVVDHYVLQPDRDAGSRSTLAIMTGLQKMGFVVKFWPDNLWYDPEYTPRLQQLGIEVVYGGDHLGGFREWLSAAEGGISHVLLNRPHIASNYVDTLANFPNIRVVYYGHDLHFERLEREYALNPSSALLKDRDYFYQLETAIWNKVDVVLYPSVDEAETVKRIAPGINAAAVCPYIYEGLQAYANRSAVTGKKVIFVAGFGHPPNTDAALWFVKDIWPLIKARQGDATLYLIGSKPTAEVMGLADSDIFVTGYVTDEALAAHYASARVAVVPLRFGAGVKNKVVEAMAFGAPLVTTEVGAQGLPGLNELIPVTSQAELFAGHVLDIIENDNAWLRYSHAGNQYVSQHYSIESMISTLQLAFLQQE</sequence>
<keyword evidence="1" id="KW-0175">Coiled coil</keyword>
<dbReference type="EMBL" id="JBHRTF010000002">
    <property type="protein sequence ID" value="MFC3114980.1"/>
    <property type="molecule type" value="Genomic_DNA"/>
</dbReference>
<dbReference type="PANTHER" id="PTHR43179:SF7">
    <property type="entry name" value="RHAMNOSYLTRANSFERASE WBBL"/>
    <property type="match status" value="1"/>
</dbReference>
<dbReference type="EC" id="2.4.-.-" evidence="3"/>
<dbReference type="Gene3D" id="3.40.50.2000">
    <property type="entry name" value="Glycogen Phosphorylase B"/>
    <property type="match status" value="1"/>
</dbReference>